<dbReference type="AlphaFoldDB" id="A0A8H6CQY1"/>
<comment type="caution">
    <text evidence="1">The sequence shown here is derived from an EMBL/GenBank/DDBJ whole genome shotgun (WGS) entry which is preliminary data.</text>
</comment>
<reference evidence="1 2" key="1">
    <citation type="journal article" date="2020" name="Genomics">
        <title>Complete, high-quality genomes from long-read metagenomic sequencing of two wolf lichen thalli reveals enigmatic genome architecture.</title>
        <authorList>
            <person name="McKenzie S.K."/>
            <person name="Walston R.F."/>
            <person name="Allen J.L."/>
        </authorList>
    </citation>
    <scope>NUCLEOTIDE SEQUENCE [LARGE SCALE GENOMIC DNA]</scope>
    <source>
        <strain evidence="1">WasteWater1</strain>
    </source>
</reference>
<sequence>MASQKTLAAHYAEQMRHHPSGYAIYEPVSSAYLRSGSCGYFDDSGEWTTIAQLDNVIKLKREGFEPPASPEKAEDMVTRNFGAILMTDSPVEKEVGDASAKALVATA</sequence>
<dbReference type="Proteomes" id="UP000593566">
    <property type="component" value="Unassembled WGS sequence"/>
</dbReference>
<evidence type="ECO:0000313" key="2">
    <source>
        <dbReference type="Proteomes" id="UP000593566"/>
    </source>
</evidence>
<protein>
    <submittedName>
        <fullName evidence="1">Uncharacterized protein</fullName>
    </submittedName>
</protein>
<organism evidence="1 2">
    <name type="scientific">Letharia lupina</name>
    <dbReference type="NCBI Taxonomy" id="560253"/>
    <lineage>
        <taxon>Eukaryota</taxon>
        <taxon>Fungi</taxon>
        <taxon>Dikarya</taxon>
        <taxon>Ascomycota</taxon>
        <taxon>Pezizomycotina</taxon>
        <taxon>Lecanoromycetes</taxon>
        <taxon>OSLEUM clade</taxon>
        <taxon>Lecanoromycetidae</taxon>
        <taxon>Lecanorales</taxon>
        <taxon>Lecanorineae</taxon>
        <taxon>Parmeliaceae</taxon>
        <taxon>Letharia</taxon>
    </lineage>
</organism>
<dbReference type="EMBL" id="JACCJB010000004">
    <property type="protein sequence ID" value="KAF6228240.1"/>
    <property type="molecule type" value="Genomic_DNA"/>
</dbReference>
<dbReference type="RefSeq" id="XP_037156174.1">
    <property type="nucleotide sequence ID" value="XM_037298838.1"/>
</dbReference>
<evidence type="ECO:0000313" key="1">
    <source>
        <dbReference type="EMBL" id="KAF6228240.1"/>
    </source>
</evidence>
<gene>
    <name evidence="1" type="ORF">HO133_007970</name>
</gene>
<dbReference type="GeneID" id="59336367"/>
<name>A0A8H6CQY1_9LECA</name>
<accession>A0A8H6CQY1</accession>
<keyword evidence="2" id="KW-1185">Reference proteome</keyword>
<proteinExistence type="predicted"/>